<dbReference type="EMBL" id="LR797051">
    <property type="protein sequence ID" value="CAB4183969.1"/>
    <property type="molecule type" value="Genomic_DNA"/>
</dbReference>
<evidence type="ECO:0000313" key="2">
    <source>
        <dbReference type="EMBL" id="CAB4152717.1"/>
    </source>
</evidence>
<evidence type="ECO:0000256" key="1">
    <source>
        <dbReference type="SAM" id="Phobius"/>
    </source>
</evidence>
<keyword evidence="1" id="KW-0472">Membrane</keyword>
<dbReference type="EMBL" id="LR798412">
    <property type="protein sequence ID" value="CAB5229851.1"/>
    <property type="molecule type" value="Genomic_DNA"/>
</dbReference>
<evidence type="ECO:0000313" key="6">
    <source>
        <dbReference type="EMBL" id="CAB5229851.1"/>
    </source>
</evidence>
<dbReference type="EMBL" id="LR797426">
    <property type="protein sequence ID" value="CAB4215581.1"/>
    <property type="molecule type" value="Genomic_DNA"/>
</dbReference>
<accession>A0A6J7XFK5</accession>
<organism evidence="6">
    <name type="scientific">uncultured Caudovirales phage</name>
    <dbReference type="NCBI Taxonomy" id="2100421"/>
    <lineage>
        <taxon>Viruses</taxon>
        <taxon>Duplodnaviria</taxon>
        <taxon>Heunggongvirae</taxon>
        <taxon>Uroviricota</taxon>
        <taxon>Caudoviricetes</taxon>
        <taxon>Peduoviridae</taxon>
        <taxon>Maltschvirus</taxon>
        <taxon>Maltschvirus maltsch</taxon>
    </lineage>
</organism>
<proteinExistence type="predicted"/>
<evidence type="ECO:0000313" key="3">
    <source>
        <dbReference type="EMBL" id="CAB4183969.1"/>
    </source>
</evidence>
<dbReference type="EMBL" id="LR797320">
    <property type="protein sequence ID" value="CAB4202509.1"/>
    <property type="molecule type" value="Genomic_DNA"/>
</dbReference>
<keyword evidence="1" id="KW-0812">Transmembrane</keyword>
<name>A0A6J7XFK5_9CAUD</name>
<keyword evidence="1" id="KW-1133">Transmembrane helix</keyword>
<sequence length="82" mass="9396">MPDLLSDGKAERWHLKKEIQLTHVISTIVVIGAVLAYVSKIEQRLTIVETQLMAQRDATLQQRAQLERMDAKLDRLIERGSK</sequence>
<feature type="transmembrane region" description="Helical" evidence="1">
    <location>
        <begin position="20"/>
        <end position="38"/>
    </location>
</feature>
<dbReference type="EMBL" id="LR796580">
    <property type="protein sequence ID" value="CAB4152717.1"/>
    <property type="molecule type" value="Genomic_DNA"/>
</dbReference>
<evidence type="ECO:0000313" key="5">
    <source>
        <dbReference type="EMBL" id="CAB4215581.1"/>
    </source>
</evidence>
<protein>
    <submittedName>
        <fullName evidence="6">Uncharacterized protein</fullName>
    </submittedName>
</protein>
<reference evidence="6" key="1">
    <citation type="submission" date="2020-05" db="EMBL/GenBank/DDBJ databases">
        <authorList>
            <person name="Chiriac C."/>
            <person name="Salcher M."/>
            <person name="Ghai R."/>
            <person name="Kavagutti S V."/>
        </authorList>
    </citation>
    <scope>NUCLEOTIDE SEQUENCE</scope>
</reference>
<gene>
    <name evidence="3" type="ORF">UFOVP1108_24</name>
    <name evidence="4" type="ORF">UFOVP1377_28</name>
    <name evidence="5" type="ORF">UFOVP1472_23</name>
    <name evidence="6" type="ORF">UFOVP1559_15</name>
    <name evidence="2" type="ORF">UFOVP604_24</name>
</gene>
<evidence type="ECO:0000313" key="4">
    <source>
        <dbReference type="EMBL" id="CAB4202509.1"/>
    </source>
</evidence>